<dbReference type="AlphaFoldDB" id="A0A699UX56"/>
<organism evidence="2">
    <name type="scientific">Tanacetum cinerariifolium</name>
    <name type="common">Dalmatian daisy</name>
    <name type="synonym">Chrysanthemum cinerariifolium</name>
    <dbReference type="NCBI Taxonomy" id="118510"/>
    <lineage>
        <taxon>Eukaryota</taxon>
        <taxon>Viridiplantae</taxon>
        <taxon>Streptophyta</taxon>
        <taxon>Embryophyta</taxon>
        <taxon>Tracheophyta</taxon>
        <taxon>Spermatophyta</taxon>
        <taxon>Magnoliopsida</taxon>
        <taxon>eudicotyledons</taxon>
        <taxon>Gunneridae</taxon>
        <taxon>Pentapetalae</taxon>
        <taxon>asterids</taxon>
        <taxon>campanulids</taxon>
        <taxon>Asterales</taxon>
        <taxon>Asteraceae</taxon>
        <taxon>Asteroideae</taxon>
        <taxon>Anthemideae</taxon>
        <taxon>Anthemidinae</taxon>
        <taxon>Tanacetum</taxon>
    </lineage>
</organism>
<accession>A0A699UX56</accession>
<sequence>QVKEQVKVQVFMILPRIEPDVNEQLEAEVLTRSSHSSRTSYAVAANLFEIELKKILIEKMEENKSTQGSRSRQASASKSALAEEPMQTTSQMEESSHPEFDIGADDQPIVQSSQHPEWFPQQ</sequence>
<feature type="compositionally biased region" description="Low complexity" evidence="1">
    <location>
        <begin position="65"/>
        <end position="82"/>
    </location>
</feature>
<dbReference type="EMBL" id="BKCJ011377175">
    <property type="protein sequence ID" value="GFD27455.1"/>
    <property type="molecule type" value="Genomic_DNA"/>
</dbReference>
<proteinExistence type="predicted"/>
<protein>
    <submittedName>
        <fullName evidence="2">Uncharacterized protein</fullName>
    </submittedName>
</protein>
<feature type="region of interest" description="Disordered" evidence="1">
    <location>
        <begin position="61"/>
        <end position="122"/>
    </location>
</feature>
<evidence type="ECO:0000256" key="1">
    <source>
        <dbReference type="SAM" id="MobiDB-lite"/>
    </source>
</evidence>
<reference evidence="2" key="1">
    <citation type="journal article" date="2019" name="Sci. Rep.">
        <title>Draft genome of Tanacetum cinerariifolium, the natural source of mosquito coil.</title>
        <authorList>
            <person name="Yamashiro T."/>
            <person name="Shiraishi A."/>
            <person name="Satake H."/>
            <person name="Nakayama K."/>
        </authorList>
    </citation>
    <scope>NUCLEOTIDE SEQUENCE</scope>
</reference>
<feature type="non-terminal residue" evidence="2">
    <location>
        <position position="122"/>
    </location>
</feature>
<name>A0A699UX56_TANCI</name>
<feature type="non-terminal residue" evidence="2">
    <location>
        <position position="1"/>
    </location>
</feature>
<feature type="compositionally biased region" description="Polar residues" evidence="1">
    <location>
        <begin position="109"/>
        <end position="122"/>
    </location>
</feature>
<gene>
    <name evidence="2" type="ORF">Tci_899424</name>
</gene>
<evidence type="ECO:0000313" key="2">
    <source>
        <dbReference type="EMBL" id="GFD27455.1"/>
    </source>
</evidence>
<comment type="caution">
    <text evidence="2">The sequence shown here is derived from an EMBL/GenBank/DDBJ whole genome shotgun (WGS) entry which is preliminary data.</text>
</comment>